<keyword evidence="6" id="KW-1185">Reference proteome</keyword>
<dbReference type="GO" id="GO:0022857">
    <property type="term" value="F:transmembrane transporter activity"/>
    <property type="evidence" value="ECO:0007669"/>
    <property type="project" value="InterPro"/>
</dbReference>
<evidence type="ECO:0000313" key="6">
    <source>
        <dbReference type="Proteomes" id="UP000239590"/>
    </source>
</evidence>
<dbReference type="EMBL" id="PTRA01000003">
    <property type="protein sequence ID" value="PQA56267.1"/>
    <property type="molecule type" value="Genomic_DNA"/>
</dbReference>
<accession>A0A2S7IJA8</accession>
<keyword evidence="2" id="KW-0813">Transport</keyword>
<dbReference type="PANTHER" id="PTHR30097:SF16">
    <property type="entry name" value="CATION EFFLUX SYSTEM (CZCB-LIKE)"/>
    <property type="match status" value="1"/>
</dbReference>
<organism evidence="5 6">
    <name type="scientific">Siphonobacter curvatus</name>
    <dbReference type="NCBI Taxonomy" id="2094562"/>
    <lineage>
        <taxon>Bacteria</taxon>
        <taxon>Pseudomonadati</taxon>
        <taxon>Bacteroidota</taxon>
        <taxon>Cytophagia</taxon>
        <taxon>Cytophagales</taxon>
        <taxon>Cytophagaceae</taxon>
        <taxon>Siphonobacter</taxon>
    </lineage>
</organism>
<protein>
    <submittedName>
        <fullName evidence="5">Efflux transporter periplasmic adaptor subunit</fullName>
    </submittedName>
</protein>
<reference evidence="6" key="1">
    <citation type="submission" date="2018-02" db="EMBL/GenBank/DDBJ databases">
        <title>Genome sequencing of Solimonas sp. HR-BB.</title>
        <authorList>
            <person name="Lee Y."/>
            <person name="Jeon C.O."/>
        </authorList>
    </citation>
    <scope>NUCLEOTIDE SEQUENCE [LARGE SCALE GENOMIC DNA]</scope>
    <source>
        <strain evidence="6">HR-U</strain>
    </source>
</reference>
<dbReference type="Pfam" id="PF25975">
    <property type="entry name" value="CzcB_C"/>
    <property type="match status" value="1"/>
</dbReference>
<gene>
    <name evidence="5" type="ORF">C5O19_18145</name>
</gene>
<dbReference type="FunFam" id="2.40.30.170:FF:000010">
    <property type="entry name" value="Efflux RND transporter periplasmic adaptor subunit"/>
    <property type="match status" value="1"/>
</dbReference>
<dbReference type="InterPro" id="IPR058649">
    <property type="entry name" value="CzcB_C"/>
</dbReference>
<dbReference type="OrthoDB" id="9806939at2"/>
<dbReference type="GO" id="GO:0016020">
    <property type="term" value="C:membrane"/>
    <property type="evidence" value="ECO:0007669"/>
    <property type="project" value="InterPro"/>
</dbReference>
<dbReference type="Gene3D" id="2.40.420.20">
    <property type="match status" value="1"/>
</dbReference>
<dbReference type="PANTHER" id="PTHR30097">
    <property type="entry name" value="CATION EFFLUX SYSTEM PROTEIN CUSB"/>
    <property type="match status" value="1"/>
</dbReference>
<dbReference type="Gene3D" id="2.40.30.170">
    <property type="match status" value="1"/>
</dbReference>
<evidence type="ECO:0000259" key="3">
    <source>
        <dbReference type="Pfam" id="PF25954"/>
    </source>
</evidence>
<feature type="domain" description="CzcB-like C-terminal circularly permuted SH3-like" evidence="4">
    <location>
        <begin position="253"/>
        <end position="313"/>
    </location>
</feature>
<feature type="domain" description="CusB-like beta-barrel" evidence="3">
    <location>
        <begin position="171"/>
        <end position="245"/>
    </location>
</feature>
<comment type="similarity">
    <text evidence="1">Belongs to the membrane fusion protein (MFP) (TC 8.A.1) family.</text>
</comment>
<evidence type="ECO:0000313" key="5">
    <source>
        <dbReference type="EMBL" id="PQA56267.1"/>
    </source>
</evidence>
<dbReference type="AlphaFoldDB" id="A0A2S7IJA8"/>
<evidence type="ECO:0000256" key="1">
    <source>
        <dbReference type="ARBA" id="ARBA00009477"/>
    </source>
</evidence>
<dbReference type="NCBIfam" id="TIGR01730">
    <property type="entry name" value="RND_mfp"/>
    <property type="match status" value="1"/>
</dbReference>
<proteinExistence type="inferred from homology"/>
<dbReference type="Proteomes" id="UP000239590">
    <property type="component" value="Unassembled WGS sequence"/>
</dbReference>
<dbReference type="PROSITE" id="PS51257">
    <property type="entry name" value="PROKAR_LIPOPROTEIN"/>
    <property type="match status" value="1"/>
</dbReference>
<name>A0A2S7IJA8_9BACT</name>
<dbReference type="InterPro" id="IPR058792">
    <property type="entry name" value="Beta-barrel_RND_2"/>
</dbReference>
<dbReference type="InterPro" id="IPR051909">
    <property type="entry name" value="MFP_Cation_Efflux"/>
</dbReference>
<comment type="caution">
    <text evidence="5">The sequence shown here is derived from an EMBL/GenBank/DDBJ whole genome shotgun (WGS) entry which is preliminary data.</text>
</comment>
<dbReference type="SUPFAM" id="SSF111369">
    <property type="entry name" value="HlyD-like secretion proteins"/>
    <property type="match status" value="1"/>
</dbReference>
<evidence type="ECO:0000259" key="4">
    <source>
        <dbReference type="Pfam" id="PF25975"/>
    </source>
</evidence>
<dbReference type="InterPro" id="IPR006143">
    <property type="entry name" value="RND_pump_MFP"/>
</dbReference>
<sequence>MNVRTYTCLLLLGLLACQKTEKKAPPELLRPTVAQDGQLITLPTDAMAADFKTTPAEPSNLRADFEAPAQVAATVIPSQENPDQHLVLFNDAELASEYTQLLQHRINIRTLTVSVARAKDLASNGAGTGRDVLEAETQLENEKAALIEHEARLQMGGFPAELLMKARPRTAWVVCEVPESQLTRVKQGQTCQLSFTAYPGEGFQGNLQAINEIADAQTRMIKLRILVANAGGRLKAGMFATVRFGISEGNFLSVPQSAVVTIQGKDYVFVQTQPRRFVRRAVTTGSQTGSSIIVLSGLKAGEAVVSENTMQLKGISFGF</sequence>
<dbReference type="RefSeq" id="WP_104714803.1">
    <property type="nucleotide sequence ID" value="NZ_PTRA01000003.1"/>
</dbReference>
<evidence type="ECO:0000256" key="2">
    <source>
        <dbReference type="ARBA" id="ARBA00022448"/>
    </source>
</evidence>
<dbReference type="Pfam" id="PF25954">
    <property type="entry name" value="Beta-barrel_RND_2"/>
    <property type="match status" value="1"/>
</dbReference>